<gene>
    <name evidence="3" type="ORF">Pfra01_002582900</name>
</gene>
<evidence type="ECO:0000313" key="3">
    <source>
        <dbReference type="EMBL" id="GMF59665.1"/>
    </source>
</evidence>
<keyword evidence="4" id="KW-1185">Reference proteome</keyword>
<organism evidence="3 4">
    <name type="scientific">Phytophthora fragariaefolia</name>
    <dbReference type="NCBI Taxonomy" id="1490495"/>
    <lineage>
        <taxon>Eukaryota</taxon>
        <taxon>Sar</taxon>
        <taxon>Stramenopiles</taxon>
        <taxon>Oomycota</taxon>
        <taxon>Peronosporomycetes</taxon>
        <taxon>Peronosporales</taxon>
        <taxon>Peronosporaceae</taxon>
        <taxon>Phytophthora</taxon>
    </lineage>
</organism>
<dbReference type="GO" id="GO:0015074">
    <property type="term" value="P:DNA integration"/>
    <property type="evidence" value="ECO:0007669"/>
    <property type="project" value="InterPro"/>
</dbReference>
<proteinExistence type="predicted"/>
<comment type="caution">
    <text evidence="3">The sequence shown here is derived from an EMBL/GenBank/DDBJ whole genome shotgun (WGS) entry which is preliminary data.</text>
</comment>
<dbReference type="InterPro" id="IPR001584">
    <property type="entry name" value="Integrase_cat-core"/>
</dbReference>
<dbReference type="EMBL" id="BSXT01005082">
    <property type="protein sequence ID" value="GMF59665.1"/>
    <property type="molecule type" value="Genomic_DNA"/>
</dbReference>
<dbReference type="Proteomes" id="UP001165121">
    <property type="component" value="Unassembled WGS sequence"/>
</dbReference>
<dbReference type="OrthoDB" id="1703891at2759"/>
<evidence type="ECO:0000313" key="4">
    <source>
        <dbReference type="Proteomes" id="UP001165121"/>
    </source>
</evidence>
<dbReference type="SUPFAM" id="SSF53098">
    <property type="entry name" value="Ribonuclease H-like"/>
    <property type="match status" value="1"/>
</dbReference>
<sequence length="367" mass="41597">METIRDDVVSGGSHKQRSKKREQHVVDPKKQMVMSKTTAWREIVSRTAQNSGNEKSVPRIRGPDALNQDEAVRREENVVRRTGEGGTIVSNGTLQLTDDDIAQAQKKSRLVQGLVEARNYEWIRGYQECGSRKVRPREVIPPLRSLRGGNVGDRWALDVADPFPVSEVGQRYMIAAVEYVTRYAVATTVSEHTAEPVAGFLMKSVVLKFGAFRELLTDGTPELTGKAIDQLVIMLQAQQTNPVPYRPQLVGLVARFHQTWKDVVATYIQEAKQCDRDVWADFAVFAYNSGEYSTVKLSPHELMMGRKLRSPNALLRRVEVAEAGELAAYHERLLRAMKSRHRGAKEARRRQPESQAKYYNRKARQRL</sequence>
<dbReference type="AlphaFoldDB" id="A0A9W6YE20"/>
<protein>
    <submittedName>
        <fullName evidence="3">Unnamed protein product</fullName>
    </submittedName>
</protein>
<feature type="region of interest" description="Disordered" evidence="1">
    <location>
        <begin position="1"/>
        <end position="34"/>
    </location>
</feature>
<dbReference type="InterPro" id="IPR052160">
    <property type="entry name" value="Gypsy_RT_Integrase-like"/>
</dbReference>
<evidence type="ECO:0000259" key="2">
    <source>
        <dbReference type="PROSITE" id="PS50994"/>
    </source>
</evidence>
<accession>A0A9W6YE20</accession>
<feature type="region of interest" description="Disordered" evidence="1">
    <location>
        <begin position="339"/>
        <end position="367"/>
    </location>
</feature>
<dbReference type="Gene3D" id="3.30.420.10">
    <property type="entry name" value="Ribonuclease H-like superfamily/Ribonuclease H"/>
    <property type="match status" value="1"/>
</dbReference>
<dbReference type="InterPro" id="IPR036397">
    <property type="entry name" value="RNaseH_sf"/>
</dbReference>
<dbReference type="PANTHER" id="PTHR47266">
    <property type="entry name" value="ENDONUCLEASE-RELATED"/>
    <property type="match status" value="1"/>
</dbReference>
<dbReference type="InterPro" id="IPR012337">
    <property type="entry name" value="RNaseH-like_sf"/>
</dbReference>
<feature type="domain" description="Integrase catalytic" evidence="2">
    <location>
        <begin position="137"/>
        <end position="307"/>
    </location>
</feature>
<evidence type="ECO:0000256" key="1">
    <source>
        <dbReference type="SAM" id="MobiDB-lite"/>
    </source>
</evidence>
<reference evidence="3" key="1">
    <citation type="submission" date="2023-04" db="EMBL/GenBank/DDBJ databases">
        <title>Phytophthora fragariaefolia NBRC 109709.</title>
        <authorList>
            <person name="Ichikawa N."/>
            <person name="Sato H."/>
            <person name="Tonouchi N."/>
        </authorList>
    </citation>
    <scope>NUCLEOTIDE SEQUENCE</scope>
    <source>
        <strain evidence="3">NBRC 109709</strain>
    </source>
</reference>
<dbReference type="PROSITE" id="PS50994">
    <property type="entry name" value="INTEGRASE"/>
    <property type="match status" value="1"/>
</dbReference>
<dbReference type="GO" id="GO:0003676">
    <property type="term" value="F:nucleic acid binding"/>
    <property type="evidence" value="ECO:0007669"/>
    <property type="project" value="InterPro"/>
</dbReference>
<name>A0A9W6YE20_9STRA</name>